<evidence type="ECO:0000256" key="8">
    <source>
        <dbReference type="SAM" id="Phobius"/>
    </source>
</evidence>
<feature type="transmembrane region" description="Helical" evidence="8">
    <location>
        <begin position="213"/>
        <end position="232"/>
    </location>
</feature>
<organism evidence="9 10">
    <name type="scientific">Peredibacter starrii</name>
    <dbReference type="NCBI Taxonomy" id="28202"/>
    <lineage>
        <taxon>Bacteria</taxon>
        <taxon>Pseudomonadati</taxon>
        <taxon>Bdellovibrionota</taxon>
        <taxon>Bacteriovoracia</taxon>
        <taxon>Bacteriovoracales</taxon>
        <taxon>Bacteriovoracaceae</taxon>
        <taxon>Peredibacter</taxon>
    </lineage>
</organism>
<dbReference type="AlphaFoldDB" id="A0AAX4HM00"/>
<dbReference type="InterPro" id="IPR004937">
    <property type="entry name" value="Urea_transporter"/>
</dbReference>
<feature type="transmembrane region" description="Helical" evidence="8">
    <location>
        <begin position="239"/>
        <end position="258"/>
    </location>
</feature>
<keyword evidence="5 8" id="KW-1133">Transmembrane helix</keyword>
<dbReference type="GO" id="GO:0005886">
    <property type="term" value="C:plasma membrane"/>
    <property type="evidence" value="ECO:0007669"/>
    <property type="project" value="UniProtKB-SubCell"/>
</dbReference>
<comment type="subcellular location">
    <subcellularLocation>
        <location evidence="1">Cell membrane</location>
        <topology evidence="1">Multi-pass membrane protein</topology>
    </subcellularLocation>
</comment>
<name>A0AAX4HM00_9BACT</name>
<dbReference type="Pfam" id="PF03253">
    <property type="entry name" value="UT"/>
    <property type="match status" value="1"/>
</dbReference>
<keyword evidence="10" id="KW-1185">Reference proteome</keyword>
<evidence type="ECO:0000256" key="3">
    <source>
        <dbReference type="ARBA" id="ARBA00022475"/>
    </source>
</evidence>
<keyword evidence="3" id="KW-1003">Cell membrane</keyword>
<protein>
    <submittedName>
        <fullName evidence="9">Urea transporter</fullName>
    </submittedName>
</protein>
<evidence type="ECO:0000256" key="5">
    <source>
        <dbReference type="ARBA" id="ARBA00022989"/>
    </source>
</evidence>
<feature type="site" description="Important for channel permeability" evidence="7">
    <location>
        <position position="265"/>
    </location>
</feature>
<dbReference type="GO" id="GO:0015204">
    <property type="term" value="F:urea transmembrane transporter activity"/>
    <property type="evidence" value="ECO:0007669"/>
    <property type="project" value="InterPro"/>
</dbReference>
<feature type="transmembrane region" description="Helical" evidence="8">
    <location>
        <begin position="115"/>
        <end position="134"/>
    </location>
</feature>
<comment type="similarity">
    <text evidence="2">Belongs to the urea transporter family.</text>
</comment>
<feature type="transmembrane region" description="Helical" evidence="8">
    <location>
        <begin position="264"/>
        <end position="282"/>
    </location>
</feature>
<feature type="transmembrane region" description="Helical" evidence="8">
    <location>
        <begin position="67"/>
        <end position="84"/>
    </location>
</feature>
<keyword evidence="4 8" id="KW-0812">Transmembrane</keyword>
<dbReference type="PANTHER" id="PTHR10464:SF4">
    <property type="entry name" value="UREA TRANSPORTER"/>
    <property type="match status" value="1"/>
</dbReference>
<gene>
    <name evidence="9" type="ORF">SOO65_16490</name>
</gene>
<evidence type="ECO:0000256" key="1">
    <source>
        <dbReference type="ARBA" id="ARBA00004651"/>
    </source>
</evidence>
<feature type="transmembrane region" description="Helical" evidence="8">
    <location>
        <begin position="169"/>
        <end position="193"/>
    </location>
</feature>
<dbReference type="InterPro" id="IPR029020">
    <property type="entry name" value="Ammonium/urea_transptr"/>
</dbReference>
<evidence type="ECO:0000256" key="4">
    <source>
        <dbReference type="ARBA" id="ARBA00022692"/>
    </source>
</evidence>
<sequence>MSKFLDRVFRGLSQVMLQNNSLTGFFILIGLAIGSPWVALGAFLGTVISTWTAIFLRYEKTDIIRGLYGYNGCLIGAAFFALLIPSPFMFVGFVLASAFSTILMCYLAPEYKNMGLPVMTFPFVLVSWMAKITLPMKTTVTSIYLGLHDISFAKIVLKSISEIYLVESAIAGLVILLGLLVSSFWPVIFTLFGSVVATGLALVLELDMDGVSAGLYGFSAVLTSVALGCTFMKPTFKSAIFALVGIVSSVLLHVLFIKVGAVPLTAPFLISTWLMIKLEVVLRDHTKFITN</sequence>
<dbReference type="Gene3D" id="1.10.3430.10">
    <property type="entry name" value="Ammonium transporter AmtB like domains"/>
    <property type="match status" value="1"/>
</dbReference>
<dbReference type="Proteomes" id="UP001324634">
    <property type="component" value="Chromosome"/>
</dbReference>
<dbReference type="KEGG" id="psti:SOO65_16490"/>
<evidence type="ECO:0000313" key="9">
    <source>
        <dbReference type="EMBL" id="WPU64294.1"/>
    </source>
</evidence>
<dbReference type="PIRSF" id="PIRSF016502">
    <property type="entry name" value="Urea_transporter"/>
    <property type="match status" value="1"/>
</dbReference>
<dbReference type="PANTHER" id="PTHR10464">
    <property type="entry name" value="UREA TRANSPORTER"/>
    <property type="match status" value="1"/>
</dbReference>
<feature type="transmembrane region" description="Helical" evidence="8">
    <location>
        <begin position="25"/>
        <end position="55"/>
    </location>
</feature>
<reference evidence="9 10" key="1">
    <citation type="submission" date="2023-11" db="EMBL/GenBank/DDBJ databases">
        <title>Peredibacter starrii A3.12.</title>
        <authorList>
            <person name="Mitchell R.J."/>
        </authorList>
    </citation>
    <scope>NUCLEOTIDE SEQUENCE [LARGE SCALE GENOMIC DNA]</scope>
    <source>
        <strain evidence="9 10">A3.12</strain>
    </source>
</reference>
<feature type="transmembrane region" description="Helical" evidence="8">
    <location>
        <begin position="90"/>
        <end position="108"/>
    </location>
</feature>
<accession>A0AAX4HM00</accession>
<proteinExistence type="inferred from homology"/>
<evidence type="ECO:0000313" key="10">
    <source>
        <dbReference type="Proteomes" id="UP001324634"/>
    </source>
</evidence>
<evidence type="ECO:0000256" key="7">
    <source>
        <dbReference type="PIRSR" id="PIRSR016502-1"/>
    </source>
</evidence>
<keyword evidence="6 8" id="KW-0472">Membrane</keyword>
<evidence type="ECO:0000256" key="2">
    <source>
        <dbReference type="ARBA" id="ARBA00005914"/>
    </source>
</evidence>
<evidence type="ECO:0000256" key="6">
    <source>
        <dbReference type="ARBA" id="ARBA00023136"/>
    </source>
</evidence>
<dbReference type="EMBL" id="CP139487">
    <property type="protein sequence ID" value="WPU64294.1"/>
    <property type="molecule type" value="Genomic_DNA"/>
</dbReference>
<dbReference type="RefSeq" id="WP_321392833.1">
    <property type="nucleotide sequence ID" value="NZ_CP139487.1"/>
</dbReference>